<dbReference type="Pfam" id="PF25116">
    <property type="entry name" value="CBM87_Agd3"/>
    <property type="match status" value="1"/>
</dbReference>
<accession>A0A1Y1VBR2</accession>
<feature type="transmembrane region" description="Helical" evidence="1">
    <location>
        <begin position="291"/>
        <end position="308"/>
    </location>
</feature>
<keyword evidence="1" id="KW-0472">Membrane</keyword>
<evidence type="ECO:0000256" key="2">
    <source>
        <dbReference type="SAM" id="SignalP"/>
    </source>
</evidence>
<organism evidence="4 5">
    <name type="scientific">Piromyces finnis</name>
    <dbReference type="NCBI Taxonomy" id="1754191"/>
    <lineage>
        <taxon>Eukaryota</taxon>
        <taxon>Fungi</taxon>
        <taxon>Fungi incertae sedis</taxon>
        <taxon>Chytridiomycota</taxon>
        <taxon>Chytridiomycota incertae sedis</taxon>
        <taxon>Neocallimastigomycetes</taxon>
        <taxon>Neocallimastigales</taxon>
        <taxon>Neocallimastigaceae</taxon>
        <taxon>Piromyces</taxon>
    </lineage>
</organism>
<name>A0A1Y1VBR2_9FUNG</name>
<dbReference type="STRING" id="1754191.A0A1Y1VBR2"/>
<evidence type="ECO:0000313" key="4">
    <source>
        <dbReference type="EMBL" id="ORX51381.1"/>
    </source>
</evidence>
<feature type="domain" description="Agd3 CBM87" evidence="3">
    <location>
        <begin position="26"/>
        <end position="260"/>
    </location>
</feature>
<dbReference type="OrthoDB" id="2135907at2759"/>
<keyword evidence="5" id="KW-1185">Reference proteome</keyword>
<evidence type="ECO:0000259" key="3">
    <source>
        <dbReference type="Pfam" id="PF25116"/>
    </source>
</evidence>
<protein>
    <recommendedName>
        <fullName evidence="3">Agd3 CBM87 domain-containing protein</fullName>
    </recommendedName>
</protein>
<dbReference type="EMBL" id="MCFH01000018">
    <property type="protein sequence ID" value="ORX51381.1"/>
    <property type="molecule type" value="Genomic_DNA"/>
</dbReference>
<keyword evidence="1" id="KW-0812">Transmembrane</keyword>
<sequence length="309" mass="35336">MKMNCKSIVQLAILLMLPLVAFCEDVTSDFLVITIENDSSNDYASAIKTFKQYDIPYNVFKIPKSGVSNEELDKQIYCTLSNGEKAAKYKVIVFPNGRVSYNHAESQSGSNWQSALTYDQWEYFYDYSRNYSSRLVFLNEYPSNYTSTRVYKEYKDEEAERVYQQKQILIAQEDISEAETINNSNLSTEGIYHFPAVIVDENNGISVEPLLFFSENSDIPEKTVAAVLVDNNGAQYAAFFMAFGEWSKDSTALNIVWLTWSTNKDFKHISGTQKTSEDAIKENGVKDYNKYEIIFVLITTVLTIIMTVF</sequence>
<gene>
    <name evidence="4" type="ORF">BCR36DRAFT_325511</name>
</gene>
<feature type="chain" id="PRO_5012123979" description="Agd3 CBM87 domain-containing protein" evidence="2">
    <location>
        <begin position="24"/>
        <end position="309"/>
    </location>
</feature>
<feature type="signal peptide" evidence="2">
    <location>
        <begin position="1"/>
        <end position="23"/>
    </location>
</feature>
<dbReference type="InterPro" id="IPR056827">
    <property type="entry name" value="CBM87_Agd3"/>
</dbReference>
<reference evidence="4 5" key="1">
    <citation type="submission" date="2016-08" db="EMBL/GenBank/DDBJ databases">
        <title>Genomes of anaerobic fungi encode conserved fungal cellulosomes for biomass hydrolysis.</title>
        <authorList>
            <consortium name="DOE Joint Genome Institute"/>
            <person name="Haitjema C.H."/>
            <person name="Gilmore S.P."/>
            <person name="Henske J.K."/>
            <person name="Solomon K.V."/>
            <person name="De Groot R."/>
            <person name="Kuo A."/>
            <person name="Mondo S.J."/>
            <person name="Salamov A.A."/>
            <person name="Labutti K."/>
            <person name="Zhao Z."/>
            <person name="Chiniquy J."/>
            <person name="Barry K."/>
            <person name="Brewer H.M."/>
            <person name="Purvine S.O."/>
            <person name="Wright A.T."/>
            <person name="Boxma B."/>
            <person name="Van Alen T."/>
            <person name="Hackstein J.H."/>
            <person name="Baker S.E."/>
            <person name="Grigoriev I.V."/>
            <person name="O'Malley M.A."/>
        </authorList>
    </citation>
    <scope>NUCLEOTIDE SEQUENCE [LARGE SCALE GENOMIC DNA]</scope>
    <source>
        <strain evidence="5">finn</strain>
    </source>
</reference>
<evidence type="ECO:0000313" key="5">
    <source>
        <dbReference type="Proteomes" id="UP000193719"/>
    </source>
</evidence>
<evidence type="ECO:0000256" key="1">
    <source>
        <dbReference type="SAM" id="Phobius"/>
    </source>
</evidence>
<dbReference type="AlphaFoldDB" id="A0A1Y1VBR2"/>
<reference evidence="4 5" key="2">
    <citation type="submission" date="2016-08" db="EMBL/GenBank/DDBJ databases">
        <title>Pervasive Adenine N6-methylation of Active Genes in Fungi.</title>
        <authorList>
            <consortium name="DOE Joint Genome Institute"/>
            <person name="Mondo S.J."/>
            <person name="Dannebaum R.O."/>
            <person name="Kuo R.C."/>
            <person name="Labutti K."/>
            <person name="Haridas S."/>
            <person name="Kuo A."/>
            <person name="Salamov A."/>
            <person name="Ahrendt S.R."/>
            <person name="Lipzen A."/>
            <person name="Sullivan W."/>
            <person name="Andreopoulos W.B."/>
            <person name="Clum A."/>
            <person name="Lindquist E."/>
            <person name="Daum C."/>
            <person name="Ramamoorthy G.K."/>
            <person name="Gryganskyi A."/>
            <person name="Culley D."/>
            <person name="Magnuson J.K."/>
            <person name="James T.Y."/>
            <person name="O'Malley M.A."/>
            <person name="Stajich J.E."/>
            <person name="Spatafora J.W."/>
            <person name="Visel A."/>
            <person name="Grigoriev I.V."/>
        </authorList>
    </citation>
    <scope>NUCLEOTIDE SEQUENCE [LARGE SCALE GENOMIC DNA]</scope>
    <source>
        <strain evidence="5">finn</strain>
    </source>
</reference>
<dbReference type="Proteomes" id="UP000193719">
    <property type="component" value="Unassembled WGS sequence"/>
</dbReference>
<keyword evidence="1" id="KW-1133">Transmembrane helix</keyword>
<proteinExistence type="predicted"/>
<comment type="caution">
    <text evidence="4">The sequence shown here is derived from an EMBL/GenBank/DDBJ whole genome shotgun (WGS) entry which is preliminary data.</text>
</comment>
<keyword evidence="2" id="KW-0732">Signal</keyword>